<dbReference type="Proteomes" id="UP000677244">
    <property type="component" value="Unassembled WGS sequence"/>
</dbReference>
<protein>
    <submittedName>
        <fullName evidence="1">Glutaminyl-peptide cyclotransferase</fullName>
    </submittedName>
</protein>
<dbReference type="PANTHER" id="PTHR31270">
    <property type="entry name" value="GLUTAMINYL-PEPTIDE CYCLOTRANSFERASE"/>
    <property type="match status" value="1"/>
</dbReference>
<keyword evidence="2" id="KW-1185">Reference proteome</keyword>
<dbReference type="RefSeq" id="WP_209144428.1">
    <property type="nucleotide sequence ID" value="NZ_JAGHKO010000024.1"/>
</dbReference>
<dbReference type="InterPro" id="IPR015943">
    <property type="entry name" value="WD40/YVTN_repeat-like_dom_sf"/>
</dbReference>
<gene>
    <name evidence="1" type="ORF">J7I42_32955</name>
</gene>
<dbReference type="PANTHER" id="PTHR31270:SF1">
    <property type="entry name" value="GLUTAMINYL-PEPTIDE CYCLOTRANSFERASE"/>
    <property type="match status" value="1"/>
</dbReference>
<dbReference type="SUPFAM" id="SSF50969">
    <property type="entry name" value="YVTN repeat-like/Quinoprotein amine dehydrogenase"/>
    <property type="match status" value="1"/>
</dbReference>
<evidence type="ECO:0000313" key="1">
    <source>
        <dbReference type="EMBL" id="MBO9205143.1"/>
    </source>
</evidence>
<dbReference type="Pfam" id="PF05096">
    <property type="entry name" value="Glu_cyclase_2"/>
    <property type="match status" value="1"/>
</dbReference>
<dbReference type="EMBL" id="JAGHKO010000024">
    <property type="protein sequence ID" value="MBO9205143.1"/>
    <property type="molecule type" value="Genomic_DNA"/>
</dbReference>
<accession>A0ABS3Z4S2</accession>
<reference evidence="1 2" key="1">
    <citation type="submission" date="2021-03" db="EMBL/GenBank/DDBJ databases">
        <title>Assistant Professor.</title>
        <authorList>
            <person name="Huq M.A."/>
        </authorList>
    </citation>
    <scope>NUCLEOTIDE SEQUENCE [LARGE SCALE GENOMIC DNA]</scope>
    <source>
        <strain evidence="1 2">MAH-29</strain>
    </source>
</reference>
<dbReference type="PROSITE" id="PS51257">
    <property type="entry name" value="PROKAR_LIPOPROTEIN"/>
    <property type="match status" value="1"/>
</dbReference>
<dbReference type="InterPro" id="IPR011044">
    <property type="entry name" value="Quino_amine_DH_bsu"/>
</dbReference>
<dbReference type="InterPro" id="IPR007788">
    <property type="entry name" value="QCT"/>
</dbReference>
<dbReference type="Gene3D" id="2.130.10.10">
    <property type="entry name" value="YVTN repeat-like/Quinoprotein amine dehydrogenase"/>
    <property type="match status" value="1"/>
</dbReference>
<comment type="caution">
    <text evidence="1">The sequence shown here is derived from an EMBL/GenBank/DDBJ whole genome shotgun (WGS) entry which is preliminary data.</text>
</comment>
<sequence>MKPILFTLLTIVLLSGCHSSGQEEDPAVMAPITPAIKYKEVDYFLHDTTLFTEGLLLHDGQLYESTGSPDKGRKSLIGINDLKTGSFIKKVALPEDSLFGEGIVFFKDKLYQLTYKNHLGFIYDAKSFKKIGQFPIQKEGWGLTTDGASMIMSDGTDTLNYINNDNFSIYKKLAVTENGAKRDSLNELEYIKGYIYANIWQTNNIVKIDPADGKVVARLDLSPLAFKAALTNAAGDVLNGIAYDSTTDYIYVTGKLWPHIHQLKLTQPGEAKQE</sequence>
<proteinExistence type="predicted"/>
<evidence type="ECO:0000313" key="2">
    <source>
        <dbReference type="Proteomes" id="UP000677244"/>
    </source>
</evidence>
<name>A0ABS3Z4S2_9BACT</name>
<organism evidence="1 2">
    <name type="scientific">Niastella soli</name>
    <dbReference type="NCBI Taxonomy" id="2821487"/>
    <lineage>
        <taxon>Bacteria</taxon>
        <taxon>Pseudomonadati</taxon>
        <taxon>Bacteroidota</taxon>
        <taxon>Chitinophagia</taxon>
        <taxon>Chitinophagales</taxon>
        <taxon>Chitinophagaceae</taxon>
        <taxon>Niastella</taxon>
    </lineage>
</organism>